<evidence type="ECO:0000313" key="11">
    <source>
        <dbReference type="Proteomes" id="UP000287233"/>
    </source>
</evidence>
<evidence type="ECO:0000256" key="5">
    <source>
        <dbReference type="ARBA" id="ARBA00022692"/>
    </source>
</evidence>
<dbReference type="PANTHER" id="PTHR23517:SF3">
    <property type="entry name" value="INTEGRAL MEMBRANE TRANSPORT PROTEIN"/>
    <property type="match status" value="1"/>
</dbReference>
<feature type="transmembrane region" description="Helical" evidence="8">
    <location>
        <begin position="360"/>
        <end position="385"/>
    </location>
</feature>
<feature type="transmembrane region" description="Helical" evidence="8">
    <location>
        <begin position="294"/>
        <end position="315"/>
    </location>
</feature>
<feature type="transmembrane region" description="Helical" evidence="8">
    <location>
        <begin position="158"/>
        <end position="178"/>
    </location>
</feature>
<feature type="transmembrane region" description="Helical" evidence="8">
    <location>
        <begin position="7"/>
        <end position="30"/>
    </location>
</feature>
<evidence type="ECO:0000256" key="3">
    <source>
        <dbReference type="ARBA" id="ARBA00022448"/>
    </source>
</evidence>
<organism evidence="10 11">
    <name type="scientific">Bipolaricaulis sibiricus</name>
    <dbReference type="NCBI Taxonomy" id="2501609"/>
    <lineage>
        <taxon>Bacteria</taxon>
        <taxon>Candidatus Bipolaricaulota</taxon>
        <taxon>Candidatus Bipolaricaulia</taxon>
        <taxon>Candidatus Bipolaricaulales</taxon>
        <taxon>Candidatus Bipolaricaulaceae</taxon>
        <taxon>Candidatus Bipolaricaulis</taxon>
    </lineage>
</organism>
<reference evidence="11" key="1">
    <citation type="submission" date="2018-12" db="EMBL/GenBank/DDBJ databases">
        <title>Complete genome sequence of an uncultured bacterium of the candidate phylum Bipolaricaulota.</title>
        <authorList>
            <person name="Kadnikov V.V."/>
            <person name="Mardanov A.V."/>
            <person name="Beletsky A.V."/>
            <person name="Frank Y.A."/>
            <person name="Karnachuk O.V."/>
            <person name="Ravin N.V."/>
        </authorList>
    </citation>
    <scope>NUCLEOTIDE SEQUENCE [LARGE SCALE GENOMIC DNA]</scope>
</reference>
<dbReference type="Pfam" id="PF07690">
    <property type="entry name" value="MFS_1"/>
    <property type="match status" value="1"/>
</dbReference>
<dbReference type="SUPFAM" id="SSF103473">
    <property type="entry name" value="MFS general substrate transporter"/>
    <property type="match status" value="1"/>
</dbReference>
<feature type="transmembrane region" description="Helical" evidence="8">
    <location>
        <begin position="268"/>
        <end position="288"/>
    </location>
</feature>
<feature type="transmembrane region" description="Helical" evidence="8">
    <location>
        <begin position="238"/>
        <end position="261"/>
    </location>
</feature>
<dbReference type="Proteomes" id="UP000287233">
    <property type="component" value="Chromosome"/>
</dbReference>
<dbReference type="CDD" id="cd17325">
    <property type="entry name" value="MFS_MdtG_SLC18_like"/>
    <property type="match status" value="1"/>
</dbReference>
<comment type="subcellular location">
    <subcellularLocation>
        <location evidence="1">Cell membrane</location>
        <topology evidence="1">Multi-pass membrane protein</topology>
    </subcellularLocation>
</comment>
<dbReference type="EMBL" id="CP034928">
    <property type="protein sequence ID" value="QAA76945.1"/>
    <property type="molecule type" value="Genomic_DNA"/>
</dbReference>
<evidence type="ECO:0000256" key="4">
    <source>
        <dbReference type="ARBA" id="ARBA00022475"/>
    </source>
</evidence>
<keyword evidence="6 8" id="KW-1133">Transmembrane helix</keyword>
<dbReference type="PROSITE" id="PS50850">
    <property type="entry name" value="MFS"/>
    <property type="match status" value="1"/>
</dbReference>
<dbReference type="KEGG" id="bih:BIP78_1179"/>
<evidence type="ECO:0000256" key="1">
    <source>
        <dbReference type="ARBA" id="ARBA00004651"/>
    </source>
</evidence>
<name>A0A410FV01_BIPS1</name>
<evidence type="ECO:0000256" key="8">
    <source>
        <dbReference type="SAM" id="Phobius"/>
    </source>
</evidence>
<keyword evidence="7 8" id="KW-0472">Membrane</keyword>
<evidence type="ECO:0000256" key="2">
    <source>
        <dbReference type="ARBA" id="ARBA00007520"/>
    </source>
</evidence>
<dbReference type="InterPro" id="IPR020846">
    <property type="entry name" value="MFS_dom"/>
</dbReference>
<sequence length="403" mass="42980">MLATFVPLFLAVAIAMMGMGIISPIMPLYVRSFGAGGLGVGIVFAAFSVSRFALGPVVGMLSDRIGRKRLIVWGLGAYAVVSVLYVVAQSLWQMGVFRLLHGVGSIMVTPIAQAYVGDLTPVGREGRVTNMFYASMFAGMALGPLFGGYLVEGWSFEAPFYAMGILSLLALIGVAWWVPDDAKARAPDAPRVRPNLRLALRAPAVVGIIVYFASRGLWRQSFNSFWPLLADHYGHSEAAIGLVLTGYLVGEGLFQIPFGYLADRFRRLPQIAVGGLVAPLPVFVVPFVRDLWGVVALSVFMGIASALGRASVLAIRTEVGRSHGMGTLAGIQNSAFAVGQMAGPIAAGAVFDLFGMAAPMYLGGALGVGGAVLSLVFLAEGAPTWRRRFRVPRRRRVRIDSEP</sequence>
<accession>A0A410FV01</accession>
<feature type="transmembrane region" description="Helical" evidence="8">
    <location>
        <begin position="198"/>
        <end position="218"/>
    </location>
</feature>
<dbReference type="InterPro" id="IPR036259">
    <property type="entry name" value="MFS_trans_sf"/>
</dbReference>
<dbReference type="InterPro" id="IPR001958">
    <property type="entry name" value="Tet-R_TetA/multi-R_MdtG-like"/>
</dbReference>
<dbReference type="InterPro" id="IPR011701">
    <property type="entry name" value="MFS"/>
</dbReference>
<feature type="domain" description="Major facilitator superfamily (MFS) profile" evidence="9">
    <location>
        <begin position="4"/>
        <end position="382"/>
    </location>
</feature>
<feature type="transmembrane region" description="Helical" evidence="8">
    <location>
        <begin position="98"/>
        <end position="116"/>
    </location>
</feature>
<keyword evidence="4" id="KW-1003">Cell membrane</keyword>
<feature type="transmembrane region" description="Helical" evidence="8">
    <location>
        <begin position="335"/>
        <end position="354"/>
    </location>
</feature>
<dbReference type="Gene3D" id="1.20.1720.10">
    <property type="entry name" value="Multidrug resistance protein D"/>
    <property type="match status" value="1"/>
</dbReference>
<dbReference type="GO" id="GO:0022857">
    <property type="term" value="F:transmembrane transporter activity"/>
    <property type="evidence" value="ECO:0007669"/>
    <property type="project" value="InterPro"/>
</dbReference>
<gene>
    <name evidence="10" type="ORF">BIP78_1179</name>
</gene>
<dbReference type="InterPro" id="IPR005829">
    <property type="entry name" value="Sugar_transporter_CS"/>
</dbReference>
<dbReference type="AlphaFoldDB" id="A0A410FV01"/>
<keyword evidence="3" id="KW-0813">Transport</keyword>
<dbReference type="InterPro" id="IPR050171">
    <property type="entry name" value="MFS_Transporters"/>
</dbReference>
<dbReference type="PRINTS" id="PR01035">
    <property type="entry name" value="TCRTETA"/>
</dbReference>
<feature type="transmembrane region" description="Helical" evidence="8">
    <location>
        <begin position="128"/>
        <end position="146"/>
    </location>
</feature>
<dbReference type="PROSITE" id="PS00216">
    <property type="entry name" value="SUGAR_TRANSPORT_1"/>
    <property type="match status" value="1"/>
</dbReference>
<evidence type="ECO:0000313" key="10">
    <source>
        <dbReference type="EMBL" id="QAA76945.1"/>
    </source>
</evidence>
<dbReference type="PANTHER" id="PTHR23517">
    <property type="entry name" value="RESISTANCE PROTEIN MDTM, PUTATIVE-RELATED-RELATED"/>
    <property type="match status" value="1"/>
</dbReference>
<dbReference type="Gene3D" id="1.20.1250.20">
    <property type="entry name" value="MFS general substrate transporter like domains"/>
    <property type="match status" value="1"/>
</dbReference>
<evidence type="ECO:0000256" key="6">
    <source>
        <dbReference type="ARBA" id="ARBA00022989"/>
    </source>
</evidence>
<evidence type="ECO:0000259" key="9">
    <source>
        <dbReference type="PROSITE" id="PS50850"/>
    </source>
</evidence>
<dbReference type="GO" id="GO:0005886">
    <property type="term" value="C:plasma membrane"/>
    <property type="evidence" value="ECO:0007669"/>
    <property type="project" value="UniProtKB-SubCell"/>
</dbReference>
<keyword evidence="5 8" id="KW-0812">Transmembrane</keyword>
<evidence type="ECO:0000256" key="7">
    <source>
        <dbReference type="ARBA" id="ARBA00023136"/>
    </source>
</evidence>
<feature type="transmembrane region" description="Helical" evidence="8">
    <location>
        <begin position="70"/>
        <end position="92"/>
    </location>
</feature>
<comment type="similarity">
    <text evidence="2">Belongs to the major facilitator superfamily. TCR/Tet family.</text>
</comment>
<proteinExistence type="inferred from homology"/>
<feature type="transmembrane region" description="Helical" evidence="8">
    <location>
        <begin position="36"/>
        <end position="58"/>
    </location>
</feature>
<protein>
    <recommendedName>
        <fullName evidence="9">Major facilitator superfamily (MFS) profile domain-containing protein</fullName>
    </recommendedName>
</protein>